<sequence>MRTNHLLTSLTSLVALSITALSIAALSIAAPAPGHELTIPAGADLGKVKVCNGLRSQSTCHAITAHMACTQLQPPVRYNLRSLVQAKGNICVYHQGPRCENPIFIVDSIASAQSADAAPKWSPVLTSVLCAPGSADAASASASASHGVEAAFHVLP</sequence>
<accession>A0A6A5RPP0</accession>
<gene>
    <name evidence="2" type="ORF">M421DRAFT_90937</name>
</gene>
<evidence type="ECO:0000313" key="3">
    <source>
        <dbReference type="Proteomes" id="UP000800082"/>
    </source>
</evidence>
<proteinExistence type="predicted"/>
<evidence type="ECO:0000256" key="1">
    <source>
        <dbReference type="SAM" id="SignalP"/>
    </source>
</evidence>
<reference evidence="2" key="1">
    <citation type="journal article" date="2020" name="Stud. Mycol.">
        <title>101 Dothideomycetes genomes: a test case for predicting lifestyles and emergence of pathogens.</title>
        <authorList>
            <person name="Haridas S."/>
            <person name="Albert R."/>
            <person name="Binder M."/>
            <person name="Bloem J."/>
            <person name="Labutti K."/>
            <person name="Salamov A."/>
            <person name="Andreopoulos B."/>
            <person name="Baker S."/>
            <person name="Barry K."/>
            <person name="Bills G."/>
            <person name="Bluhm B."/>
            <person name="Cannon C."/>
            <person name="Castanera R."/>
            <person name="Culley D."/>
            <person name="Daum C."/>
            <person name="Ezra D."/>
            <person name="Gonzalez J."/>
            <person name="Henrissat B."/>
            <person name="Kuo A."/>
            <person name="Liang C."/>
            <person name="Lipzen A."/>
            <person name="Lutzoni F."/>
            <person name="Magnuson J."/>
            <person name="Mondo S."/>
            <person name="Nolan M."/>
            <person name="Ohm R."/>
            <person name="Pangilinan J."/>
            <person name="Park H.-J."/>
            <person name="Ramirez L."/>
            <person name="Alfaro M."/>
            <person name="Sun H."/>
            <person name="Tritt A."/>
            <person name="Yoshinaga Y."/>
            <person name="Zwiers L.-H."/>
            <person name="Turgeon B."/>
            <person name="Goodwin S."/>
            <person name="Spatafora J."/>
            <person name="Crous P."/>
            <person name="Grigoriev I."/>
        </authorList>
    </citation>
    <scope>NUCLEOTIDE SEQUENCE</scope>
    <source>
        <strain evidence="2">CBS 183.55</strain>
    </source>
</reference>
<dbReference type="GeneID" id="54355565"/>
<keyword evidence="3" id="KW-1185">Reference proteome</keyword>
<keyword evidence="1" id="KW-0732">Signal</keyword>
<dbReference type="Proteomes" id="UP000800082">
    <property type="component" value="Unassembled WGS sequence"/>
</dbReference>
<dbReference type="RefSeq" id="XP_033450639.1">
    <property type="nucleotide sequence ID" value="XM_033597898.1"/>
</dbReference>
<feature type="signal peptide" evidence="1">
    <location>
        <begin position="1"/>
        <end position="29"/>
    </location>
</feature>
<feature type="chain" id="PRO_5025470209" evidence="1">
    <location>
        <begin position="30"/>
        <end position="156"/>
    </location>
</feature>
<evidence type="ECO:0000313" key="2">
    <source>
        <dbReference type="EMBL" id="KAF1930391.1"/>
    </source>
</evidence>
<dbReference type="AlphaFoldDB" id="A0A6A5RPP0"/>
<name>A0A6A5RPP0_9PLEO</name>
<dbReference type="OrthoDB" id="3792851at2759"/>
<organism evidence="2 3">
    <name type="scientific">Didymella exigua CBS 183.55</name>
    <dbReference type="NCBI Taxonomy" id="1150837"/>
    <lineage>
        <taxon>Eukaryota</taxon>
        <taxon>Fungi</taxon>
        <taxon>Dikarya</taxon>
        <taxon>Ascomycota</taxon>
        <taxon>Pezizomycotina</taxon>
        <taxon>Dothideomycetes</taxon>
        <taxon>Pleosporomycetidae</taxon>
        <taxon>Pleosporales</taxon>
        <taxon>Pleosporineae</taxon>
        <taxon>Didymellaceae</taxon>
        <taxon>Didymella</taxon>
    </lineage>
</organism>
<protein>
    <submittedName>
        <fullName evidence="2">Uncharacterized protein</fullName>
    </submittedName>
</protein>
<dbReference type="EMBL" id="ML978963">
    <property type="protein sequence ID" value="KAF1930391.1"/>
    <property type="molecule type" value="Genomic_DNA"/>
</dbReference>